<organism evidence="2 3">
    <name type="scientific">Saccharomyces eubayanus</name>
    <name type="common">Yeast</name>
    <dbReference type="NCBI Taxonomy" id="1080349"/>
    <lineage>
        <taxon>Eukaryota</taxon>
        <taxon>Fungi</taxon>
        <taxon>Dikarya</taxon>
        <taxon>Ascomycota</taxon>
        <taxon>Saccharomycotina</taxon>
        <taxon>Saccharomycetes</taxon>
        <taxon>Saccharomycetales</taxon>
        <taxon>Saccharomycetaceae</taxon>
        <taxon>Saccharomyces</taxon>
    </lineage>
</organism>
<gene>
    <name evidence="2" type="primary">U6500B02640</name>
    <name evidence="2" type="ORF">SEUBUCD650_0B02640</name>
</gene>
<dbReference type="Proteomes" id="UP001152964">
    <property type="component" value="Chromosome 2"/>
</dbReference>
<dbReference type="Pfam" id="PF11957">
    <property type="entry name" value="efThoc1"/>
    <property type="match status" value="1"/>
</dbReference>
<sequence>MATTTPVTYWMILDDFYTFLIDITTIPRRKMADVEELIQDSVGFLHKTFDALPTSLHSIKNEPLSSTLFDDSILNFEWEPLKNCISMVHDRDLLVDTVLKKFIIDSMTNAIEDDEVNNFERGLLNSCICLDFVYNARRNRKTPSTWGNTFFDLFSTTIDLLNSPSSFLKFWPYAESRIEWFKMNTSVEPILFGESNLISYKQPLYEKLRHWNDVLAKLENNDMLNTTKHFNMKFKLENFLSELLPINEESNFNRSASISALQYSDSKWNKTISGRESSHNSDAIFSADYNFVFENLITRPIEFAFSDVEFKNDVDRSLAPLLDAILEIEEGFYGKIKKNNKTRFALEETLNNEYYANYDVMTPTLPVYMKQSSSMKMDRNEFWLDLQNIKESRDFLLRPTIMDISLSNTNSLYRQLTQEDDDYYRKQFILQLCFTVNLVRNLISSEETRHSYKSCYLRENPMSHINFENLDENNKKRGLNLCSYICDNRILKFYKIKDPDFHSIVQKLLSSDENFVTAKIDGFKEFQSFKISNEKISSPNFDKSFKKFTFVKMGNKSINSIWKIATGLDKIERDLKKPEGVYEAAHSKWESKVSAEAPSEEAKDEIIRQWQTLRFLRSQYLFDFNKVNENTGVDGLFESYEKAEVLNNDIKKKLLCKINQGHKKKLQEAKEYRIVKEQKKRALEEGPLCSEEKDIKLQRLDDSSLADGDELKRKTAASGQEPIEENAKVAVADIPSQYPGETTEKKVFSSHSDIAQSENAENNSM</sequence>
<name>A0ABN8VK32_SACEU</name>
<dbReference type="EMBL" id="OX291492">
    <property type="protein sequence ID" value="CAI1826579.1"/>
    <property type="molecule type" value="Genomic_DNA"/>
</dbReference>
<evidence type="ECO:0000313" key="2">
    <source>
        <dbReference type="EMBL" id="CAI1826579.1"/>
    </source>
</evidence>
<feature type="compositionally biased region" description="Polar residues" evidence="1">
    <location>
        <begin position="749"/>
        <end position="765"/>
    </location>
</feature>
<feature type="region of interest" description="Disordered" evidence="1">
    <location>
        <begin position="706"/>
        <end position="765"/>
    </location>
</feature>
<evidence type="ECO:0008006" key="4">
    <source>
        <dbReference type="Google" id="ProtNLM"/>
    </source>
</evidence>
<protein>
    <recommendedName>
        <fullName evidence="4">HPR1-like protein</fullName>
    </recommendedName>
</protein>
<reference evidence="2" key="1">
    <citation type="submission" date="2022-08" db="EMBL/GenBank/DDBJ databases">
        <authorList>
            <person name="Byrne P K."/>
        </authorList>
    </citation>
    <scope>NUCLEOTIDE SEQUENCE</scope>
    <source>
        <strain evidence="2">UCD650</strain>
    </source>
</reference>
<dbReference type="InterPro" id="IPR021861">
    <property type="entry name" value="THO_THOC1"/>
</dbReference>
<evidence type="ECO:0000313" key="3">
    <source>
        <dbReference type="Proteomes" id="UP001152964"/>
    </source>
</evidence>
<proteinExistence type="predicted"/>
<accession>A0ABN8VK32</accession>
<keyword evidence="3" id="KW-1185">Reference proteome</keyword>
<evidence type="ECO:0000256" key="1">
    <source>
        <dbReference type="SAM" id="MobiDB-lite"/>
    </source>
</evidence>